<evidence type="ECO:0000256" key="3">
    <source>
        <dbReference type="ARBA" id="ARBA00022679"/>
    </source>
</evidence>
<comment type="catalytic activity">
    <reaction evidence="8">
        <text>L-cysteinyl-[protein] + hexadecanoyl-CoA = S-hexadecanoyl-L-cysteinyl-[protein] + CoA</text>
        <dbReference type="Rhea" id="RHEA:36683"/>
        <dbReference type="Rhea" id="RHEA-COMP:10131"/>
        <dbReference type="Rhea" id="RHEA-COMP:11032"/>
        <dbReference type="ChEBI" id="CHEBI:29950"/>
        <dbReference type="ChEBI" id="CHEBI:57287"/>
        <dbReference type="ChEBI" id="CHEBI:57379"/>
        <dbReference type="ChEBI" id="CHEBI:74151"/>
        <dbReference type="EC" id="2.3.1.225"/>
    </reaction>
</comment>
<dbReference type="PANTHER" id="PTHR22883:SF127">
    <property type="entry name" value="ZDHHC-TYPE PALMITOYLTRANSFERASE 3-RELATED"/>
    <property type="match status" value="1"/>
</dbReference>
<comment type="caution">
    <text evidence="10">The sequence shown here is derived from an EMBL/GenBank/DDBJ whole genome shotgun (WGS) entry which is preliminary data.</text>
</comment>
<comment type="subcellular location">
    <subcellularLocation>
        <location evidence="1">Endomembrane system</location>
        <topology evidence="1">Multi-pass membrane protein</topology>
    </subcellularLocation>
</comment>
<protein>
    <recommendedName>
        <fullName evidence="8">S-acyltransferase</fullName>
        <ecNumber evidence="8">2.3.1.225</ecNumber>
    </recommendedName>
    <alternativeName>
        <fullName evidence="8">Palmitoyltransferase</fullName>
    </alternativeName>
</protein>
<keyword evidence="3 8" id="KW-0808">Transferase</keyword>
<feature type="transmembrane region" description="Helical" evidence="8">
    <location>
        <begin position="90"/>
        <end position="110"/>
    </location>
</feature>
<dbReference type="AlphaFoldDB" id="A0ABD1Q2N8"/>
<dbReference type="GO" id="GO:0012505">
    <property type="term" value="C:endomembrane system"/>
    <property type="evidence" value="ECO:0007669"/>
    <property type="project" value="UniProtKB-SubCell"/>
</dbReference>
<feature type="transmembrane region" description="Helical" evidence="8">
    <location>
        <begin position="238"/>
        <end position="259"/>
    </location>
</feature>
<feature type="domain" description="Palmitoyltransferase DHHC" evidence="9">
    <location>
        <begin position="166"/>
        <end position="277"/>
    </location>
</feature>
<keyword evidence="7 8" id="KW-0012">Acyltransferase</keyword>
<dbReference type="Proteomes" id="UP001604336">
    <property type="component" value="Unassembled WGS sequence"/>
</dbReference>
<feature type="transmembrane region" description="Helical" evidence="8">
    <location>
        <begin position="7"/>
        <end position="28"/>
    </location>
</feature>
<reference evidence="11" key="1">
    <citation type="submission" date="2024-07" db="EMBL/GenBank/DDBJ databases">
        <title>Two chromosome-level genome assemblies of Korean endemic species Abeliophyllum distichum and Forsythia ovata (Oleaceae).</title>
        <authorList>
            <person name="Jang H."/>
        </authorList>
    </citation>
    <scope>NUCLEOTIDE SEQUENCE [LARGE SCALE GENOMIC DNA]</scope>
</reference>
<proteinExistence type="inferred from homology"/>
<dbReference type="EMBL" id="JBFOLK010000012">
    <property type="protein sequence ID" value="KAL2470395.1"/>
    <property type="molecule type" value="Genomic_DNA"/>
</dbReference>
<evidence type="ECO:0000256" key="6">
    <source>
        <dbReference type="ARBA" id="ARBA00023136"/>
    </source>
</evidence>
<organism evidence="10 11">
    <name type="scientific">Abeliophyllum distichum</name>
    <dbReference type="NCBI Taxonomy" id="126358"/>
    <lineage>
        <taxon>Eukaryota</taxon>
        <taxon>Viridiplantae</taxon>
        <taxon>Streptophyta</taxon>
        <taxon>Embryophyta</taxon>
        <taxon>Tracheophyta</taxon>
        <taxon>Spermatophyta</taxon>
        <taxon>Magnoliopsida</taxon>
        <taxon>eudicotyledons</taxon>
        <taxon>Gunneridae</taxon>
        <taxon>Pentapetalae</taxon>
        <taxon>asterids</taxon>
        <taxon>lamiids</taxon>
        <taxon>Lamiales</taxon>
        <taxon>Oleaceae</taxon>
        <taxon>Forsythieae</taxon>
        <taxon>Abeliophyllum</taxon>
    </lineage>
</organism>
<dbReference type="Pfam" id="PF01529">
    <property type="entry name" value="DHHC"/>
    <property type="match status" value="1"/>
</dbReference>
<name>A0ABD1Q2N8_9LAMI</name>
<evidence type="ECO:0000313" key="11">
    <source>
        <dbReference type="Proteomes" id="UP001604336"/>
    </source>
</evidence>
<dbReference type="GO" id="GO:0019706">
    <property type="term" value="F:protein-cysteine S-palmitoyltransferase activity"/>
    <property type="evidence" value="ECO:0007669"/>
    <property type="project" value="UniProtKB-EC"/>
</dbReference>
<keyword evidence="5 8" id="KW-1133">Transmembrane helix</keyword>
<feature type="transmembrane region" description="Helical" evidence="8">
    <location>
        <begin position="195"/>
        <end position="218"/>
    </location>
</feature>
<evidence type="ECO:0000313" key="10">
    <source>
        <dbReference type="EMBL" id="KAL2470395.1"/>
    </source>
</evidence>
<evidence type="ECO:0000259" key="9">
    <source>
        <dbReference type="Pfam" id="PF01529"/>
    </source>
</evidence>
<dbReference type="PROSITE" id="PS50216">
    <property type="entry name" value="DHHC"/>
    <property type="match status" value="1"/>
</dbReference>
<feature type="transmembrane region" description="Helical" evidence="8">
    <location>
        <begin position="63"/>
        <end position="84"/>
    </location>
</feature>
<keyword evidence="4 8" id="KW-0812">Transmembrane</keyword>
<evidence type="ECO:0000256" key="4">
    <source>
        <dbReference type="ARBA" id="ARBA00022692"/>
    </source>
</evidence>
<keyword evidence="6 8" id="KW-0472">Membrane</keyword>
<evidence type="ECO:0000256" key="1">
    <source>
        <dbReference type="ARBA" id="ARBA00004127"/>
    </source>
</evidence>
<evidence type="ECO:0000256" key="2">
    <source>
        <dbReference type="ARBA" id="ARBA00008574"/>
    </source>
</evidence>
<dbReference type="InterPro" id="IPR001594">
    <property type="entry name" value="Palmitoyltrfase_DHHC"/>
</dbReference>
<gene>
    <name evidence="10" type="ORF">Adt_38531</name>
</gene>
<accession>A0ABD1Q2N8</accession>
<sequence>MQSLITSCLASLISVLFIQFTLFMLPLFLPTSSFITLLPLAALLIVIVVGLGRCCKRLVGAKASAPAFVFFSIFFIWVVHISLIRRVTSSVMDIVFTIEIVMLILGLYRIMSSDPGFVRHDSSHHETAIKNPLSEVETHTEELEPSTYPTLQESHAEEGLIVRSGRYCRYCDAYVKGFDHHCPAFGNCIGQKNHFLFVLLLIGFVISEASYVACASQFAARFKTLDEVKTETAVSSSLAISTMLFSLFQVIWQVVFLMWHVYCACFNIKTDEWINWKKYPEFHVKILSDAGQPQTGLQFKNPYDKGILRNLKEFLTAKG</sequence>
<dbReference type="InterPro" id="IPR039859">
    <property type="entry name" value="PFA4/ZDH16/20/ERF2-like"/>
</dbReference>
<evidence type="ECO:0000256" key="8">
    <source>
        <dbReference type="RuleBase" id="RU079119"/>
    </source>
</evidence>
<keyword evidence="11" id="KW-1185">Reference proteome</keyword>
<dbReference type="EC" id="2.3.1.225" evidence="8"/>
<dbReference type="PANTHER" id="PTHR22883">
    <property type="entry name" value="ZINC FINGER DHHC DOMAIN CONTAINING PROTEIN"/>
    <property type="match status" value="1"/>
</dbReference>
<comment type="similarity">
    <text evidence="2 8">Belongs to the DHHC palmitoyltransferase family.</text>
</comment>
<feature type="transmembrane region" description="Helical" evidence="8">
    <location>
        <begin position="34"/>
        <end position="51"/>
    </location>
</feature>
<comment type="domain">
    <text evidence="8">The DHHC domain is required for palmitoyltransferase activity.</text>
</comment>
<evidence type="ECO:0000256" key="5">
    <source>
        <dbReference type="ARBA" id="ARBA00022989"/>
    </source>
</evidence>
<evidence type="ECO:0000256" key="7">
    <source>
        <dbReference type="ARBA" id="ARBA00023315"/>
    </source>
</evidence>